<reference evidence="1" key="1">
    <citation type="journal article" date="2014" name="Genome Biol. Evol.">
        <title>Pangenome evidence for extensive interdomain horizontal transfer affecting lineage core and shell genes in uncultured planktonic thaumarchaeota and euryarchaeota.</title>
        <authorList>
            <person name="Deschamps P."/>
            <person name="Zivanovic Y."/>
            <person name="Moreira D."/>
            <person name="Rodriguez-Valera F."/>
            <person name="Lopez-Garcia P."/>
        </authorList>
    </citation>
    <scope>NUCLEOTIDE SEQUENCE</scope>
</reference>
<evidence type="ECO:0000313" key="1">
    <source>
        <dbReference type="EMBL" id="AIE91809.1"/>
    </source>
</evidence>
<organism evidence="1">
    <name type="scientific">uncultured marine thaumarchaeote AD1000_16_B05</name>
    <dbReference type="NCBI Taxonomy" id="1455894"/>
    <lineage>
        <taxon>Archaea</taxon>
        <taxon>Nitrososphaerota</taxon>
        <taxon>environmental samples</taxon>
    </lineage>
</organism>
<proteinExistence type="predicted"/>
<sequence length="65" mass="7608">MSQEERKLLQLMDERILNASPEELAKLQQDDINTQLDGIWFYDICNLSDQIQPKQDVTTNKLLSK</sequence>
<dbReference type="AlphaFoldDB" id="A0A075FK97"/>
<accession>A0A075FK97</accession>
<dbReference type="EMBL" id="KF900350">
    <property type="protein sequence ID" value="AIE91809.1"/>
    <property type="molecule type" value="Genomic_DNA"/>
</dbReference>
<protein>
    <submittedName>
        <fullName evidence="1">Uncharacterized protein</fullName>
    </submittedName>
</protein>
<name>A0A075FK97_9ARCH</name>